<dbReference type="InterPro" id="IPR036691">
    <property type="entry name" value="Endo/exonu/phosph_ase_sf"/>
</dbReference>
<sequence length="483" mass="54762">MLCELKVFLPSKTPVVGCEITPNVILTRPPGSSKAPPPTFRFEWYREVGERVTIFCCVHHSEIATFQCMCCVMLKVPVKESYYCSKRCFSDTWAKHQARHRRAAETLSKLTDNSWLSTSSWFGYENRDLVDAMETVAEREGRSWIKVGSSKTYVPSADDFGYILRLESIATDNTKGNPLAPTNIILTYPVISAADPHPRCLIEFIPQEGPSNLNVELQTSSDETFNVLSYNVLAQLYASNISYCDSWAVMWEYRRHNLLREIIEYQADILCLQEVQSDHFENFFEPELVKCGYSVLYRSKRNKVYIGSGHVIDGCATFFHRGRFKEIKRYELEYANVASSVVSTLNIEQKDVAELHLAKDNVALVVILEKINTDSDTLHPIICVANTHIHAQPKQADVKLWQVATLVTGLEKIAKSNIPVIICGDLNSLPGSAPHNLLVMGKVDSNHQDMTEDPYGIFQHLVFKHSLHLVKLLFPFQGDHKLL</sequence>
<protein>
    <recommendedName>
        <fullName evidence="1">Endonuclease/exonuclease/phosphatase domain-containing protein</fullName>
    </recommendedName>
</protein>
<gene>
    <name evidence="2" type="ORF">NE237_029211</name>
</gene>
<feature type="domain" description="Endonuclease/exonuclease/phosphatase" evidence="1">
    <location>
        <begin position="228"/>
        <end position="445"/>
    </location>
</feature>
<dbReference type="PANTHER" id="PTHR12121:SF79">
    <property type="entry name" value="CARBON CATABOLITE REPRESSOR PROTEIN 4 HOMOLOG 1-LIKE ISOFORM X1"/>
    <property type="match status" value="1"/>
</dbReference>
<comment type="caution">
    <text evidence="2">The sequence shown here is derived from an EMBL/GenBank/DDBJ whole genome shotgun (WGS) entry which is preliminary data.</text>
</comment>
<dbReference type="AlphaFoldDB" id="A0A9Q0GRR9"/>
<evidence type="ECO:0000259" key="1">
    <source>
        <dbReference type="Pfam" id="PF03372"/>
    </source>
</evidence>
<evidence type="ECO:0000313" key="3">
    <source>
        <dbReference type="Proteomes" id="UP001141806"/>
    </source>
</evidence>
<dbReference type="EMBL" id="JAMYWD010000012">
    <property type="protein sequence ID" value="KAJ4952379.1"/>
    <property type="molecule type" value="Genomic_DNA"/>
</dbReference>
<dbReference type="InterPro" id="IPR050410">
    <property type="entry name" value="CCR4/nocturin_mRNA_transcr"/>
</dbReference>
<dbReference type="InterPro" id="IPR005135">
    <property type="entry name" value="Endo/exonuclease/phosphatase"/>
</dbReference>
<keyword evidence="3" id="KW-1185">Reference proteome</keyword>
<dbReference type="Gene3D" id="3.60.10.10">
    <property type="entry name" value="Endonuclease/exonuclease/phosphatase"/>
    <property type="match status" value="1"/>
</dbReference>
<name>A0A9Q0GRR9_9MAGN</name>
<dbReference type="Pfam" id="PF03372">
    <property type="entry name" value="Exo_endo_phos"/>
    <property type="match status" value="1"/>
</dbReference>
<dbReference type="SUPFAM" id="SSF56219">
    <property type="entry name" value="DNase I-like"/>
    <property type="match status" value="1"/>
</dbReference>
<dbReference type="Proteomes" id="UP001141806">
    <property type="component" value="Unassembled WGS sequence"/>
</dbReference>
<dbReference type="PANTHER" id="PTHR12121">
    <property type="entry name" value="CARBON CATABOLITE REPRESSOR PROTEIN 4"/>
    <property type="match status" value="1"/>
</dbReference>
<dbReference type="GO" id="GO:0000175">
    <property type="term" value="F:3'-5'-RNA exonuclease activity"/>
    <property type="evidence" value="ECO:0007669"/>
    <property type="project" value="TreeGrafter"/>
</dbReference>
<reference evidence="2" key="1">
    <citation type="journal article" date="2023" name="Plant J.">
        <title>The genome of the king protea, Protea cynaroides.</title>
        <authorList>
            <person name="Chang J."/>
            <person name="Duong T.A."/>
            <person name="Schoeman C."/>
            <person name="Ma X."/>
            <person name="Roodt D."/>
            <person name="Barker N."/>
            <person name="Li Z."/>
            <person name="Van de Peer Y."/>
            <person name="Mizrachi E."/>
        </authorList>
    </citation>
    <scope>NUCLEOTIDE SEQUENCE</scope>
    <source>
        <tissue evidence="2">Young leaves</tissue>
    </source>
</reference>
<organism evidence="2 3">
    <name type="scientific">Protea cynaroides</name>
    <dbReference type="NCBI Taxonomy" id="273540"/>
    <lineage>
        <taxon>Eukaryota</taxon>
        <taxon>Viridiplantae</taxon>
        <taxon>Streptophyta</taxon>
        <taxon>Embryophyta</taxon>
        <taxon>Tracheophyta</taxon>
        <taxon>Spermatophyta</taxon>
        <taxon>Magnoliopsida</taxon>
        <taxon>Proteales</taxon>
        <taxon>Proteaceae</taxon>
        <taxon>Protea</taxon>
    </lineage>
</organism>
<proteinExistence type="predicted"/>
<accession>A0A9Q0GRR9</accession>
<evidence type="ECO:0000313" key="2">
    <source>
        <dbReference type="EMBL" id="KAJ4952379.1"/>
    </source>
</evidence>
<dbReference type="OrthoDB" id="428734at2759"/>